<sequence>MCSKIIVWFILLVSLIDCQNAIEVIELQPLETYSFNIDSIQNGAILLTAPQSIDMKFSCCISIIWPVKYIFEMFGLDKCKLGSVLVSTSGNTNFTDANKFCGDENFQGCSTSNKLALKISKPKWFMSIFFRYYKCTAKAGGSTTTTPTNSTSVSNCSCGKTLNSSLSEYPYFAVVLFYDNPYCDAAIISSSFVLTSVRCINIAYSRQTTIFVGDLKEIRSANLVYGQLFEAQLYIPGPEGIDVGLIKTATEIIFNEAVQPICLPFLLSNMTFENENVTAINFFDNKMYATDYQILTNDICSATAAEKKYPFNSSVELCVEEFSCLPFGAPALYMSNNIAYDVGVITSTYSEDNICYGNVLKRVTAILNWIENETNSTEFCKV</sequence>
<proteinExistence type="evidence at transcript level"/>
<evidence type="ECO:0000313" key="6">
    <source>
        <dbReference type="EMBL" id="JAB56414.1"/>
    </source>
</evidence>
<protein>
    <submittedName>
        <fullName evidence="6">Putative trypsin</fullName>
    </submittedName>
</protein>
<comment type="similarity">
    <text evidence="3">Belongs to the peptidase S1 family. CLIP subfamily.</text>
</comment>
<dbReference type="InterPro" id="IPR051487">
    <property type="entry name" value="Ser/Thr_Proteases_Immune/Dev"/>
</dbReference>
<dbReference type="InterPro" id="IPR043504">
    <property type="entry name" value="Peptidase_S1_PA_chymotrypsin"/>
</dbReference>
<dbReference type="AlphaFoldDB" id="U5EVD3"/>
<dbReference type="EMBL" id="GANO01003457">
    <property type="protein sequence ID" value="JAB56414.1"/>
    <property type="molecule type" value="mRNA"/>
</dbReference>
<dbReference type="PROSITE" id="PS50240">
    <property type="entry name" value="TRYPSIN_DOM"/>
    <property type="match status" value="1"/>
</dbReference>
<dbReference type="SUPFAM" id="SSF50494">
    <property type="entry name" value="Trypsin-like serine proteases"/>
    <property type="match status" value="1"/>
</dbReference>
<evidence type="ECO:0000259" key="5">
    <source>
        <dbReference type="PROSITE" id="PS50240"/>
    </source>
</evidence>
<evidence type="ECO:0000256" key="2">
    <source>
        <dbReference type="ARBA" id="ARBA00023180"/>
    </source>
</evidence>
<dbReference type="SMART" id="SM00020">
    <property type="entry name" value="Tryp_SPc"/>
    <property type="match status" value="1"/>
</dbReference>
<keyword evidence="4" id="KW-0732">Signal</keyword>
<evidence type="ECO:0000256" key="4">
    <source>
        <dbReference type="SAM" id="SignalP"/>
    </source>
</evidence>
<reference evidence="6" key="1">
    <citation type="journal article" date="2014" name="Insect Biochem. Mol. Biol.">
        <title>An insight into the sialome of the frog biting fly, Corethrella appendiculata.</title>
        <authorList>
            <person name="Ribeiro J.M.C."/>
            <person name="Chagas A.C."/>
            <person name="Pham V.M."/>
            <person name="Lounibos L.P."/>
            <person name="Calvo E."/>
        </authorList>
    </citation>
    <scope>NUCLEOTIDE SEQUENCE</scope>
    <source>
        <tissue evidence="6">Salivary glands</tissue>
    </source>
</reference>
<evidence type="ECO:0000256" key="1">
    <source>
        <dbReference type="ARBA" id="ARBA00023157"/>
    </source>
</evidence>
<accession>U5EVD3</accession>
<name>U5EVD3_9DIPT</name>
<dbReference type="PANTHER" id="PTHR24256">
    <property type="entry name" value="TRYPTASE-RELATED"/>
    <property type="match status" value="1"/>
</dbReference>
<feature type="signal peptide" evidence="4">
    <location>
        <begin position="1"/>
        <end position="21"/>
    </location>
</feature>
<dbReference type="GO" id="GO:0004252">
    <property type="term" value="F:serine-type endopeptidase activity"/>
    <property type="evidence" value="ECO:0007669"/>
    <property type="project" value="InterPro"/>
</dbReference>
<keyword evidence="1" id="KW-1015">Disulfide bond</keyword>
<organism evidence="6">
    <name type="scientific">Corethrella appendiculata</name>
    <dbReference type="NCBI Taxonomy" id="1370023"/>
    <lineage>
        <taxon>Eukaryota</taxon>
        <taxon>Metazoa</taxon>
        <taxon>Ecdysozoa</taxon>
        <taxon>Arthropoda</taxon>
        <taxon>Hexapoda</taxon>
        <taxon>Insecta</taxon>
        <taxon>Pterygota</taxon>
        <taxon>Neoptera</taxon>
        <taxon>Endopterygota</taxon>
        <taxon>Diptera</taxon>
        <taxon>Nematocera</taxon>
        <taxon>Culicoidea</taxon>
        <taxon>Chaoboridae</taxon>
        <taxon>Corethrella</taxon>
    </lineage>
</organism>
<dbReference type="GO" id="GO:0006508">
    <property type="term" value="P:proteolysis"/>
    <property type="evidence" value="ECO:0007669"/>
    <property type="project" value="InterPro"/>
</dbReference>
<dbReference type="Pfam" id="PF00089">
    <property type="entry name" value="Trypsin"/>
    <property type="match status" value="1"/>
</dbReference>
<dbReference type="InterPro" id="IPR009003">
    <property type="entry name" value="Peptidase_S1_PA"/>
</dbReference>
<dbReference type="Gene3D" id="2.40.10.10">
    <property type="entry name" value="Trypsin-like serine proteases"/>
    <property type="match status" value="1"/>
</dbReference>
<feature type="chain" id="PRO_5004659798" evidence="4">
    <location>
        <begin position="22"/>
        <end position="382"/>
    </location>
</feature>
<feature type="domain" description="Peptidase S1" evidence="5">
    <location>
        <begin position="138"/>
        <end position="375"/>
    </location>
</feature>
<dbReference type="InterPro" id="IPR001254">
    <property type="entry name" value="Trypsin_dom"/>
</dbReference>
<keyword evidence="2" id="KW-0325">Glycoprotein</keyword>
<evidence type="ECO:0000256" key="3">
    <source>
        <dbReference type="ARBA" id="ARBA00024195"/>
    </source>
</evidence>